<dbReference type="SUPFAM" id="SSF52096">
    <property type="entry name" value="ClpP/crotonase"/>
    <property type="match status" value="1"/>
</dbReference>
<evidence type="ECO:0000256" key="5">
    <source>
        <dbReference type="ARBA" id="ARBA00023128"/>
    </source>
</evidence>
<dbReference type="OrthoDB" id="2139957at2759"/>
<dbReference type="GO" id="GO:0016836">
    <property type="term" value="F:hydro-lyase activity"/>
    <property type="evidence" value="ECO:0007669"/>
    <property type="project" value="TreeGrafter"/>
</dbReference>
<dbReference type="CDD" id="cd06558">
    <property type="entry name" value="crotonase-like"/>
    <property type="match status" value="1"/>
</dbReference>
<evidence type="ECO:0000256" key="7">
    <source>
        <dbReference type="ARBA" id="ARBA00040545"/>
    </source>
</evidence>
<dbReference type="InterPro" id="IPR052377">
    <property type="entry name" value="Mitochondrial_ECH-domain"/>
</dbReference>
<evidence type="ECO:0000256" key="3">
    <source>
        <dbReference type="ARBA" id="ARBA00022946"/>
    </source>
</evidence>
<gene>
    <name evidence="8" type="ORF">HCN44_009781</name>
</gene>
<dbReference type="EMBL" id="JACMRX010000001">
    <property type="protein sequence ID" value="KAF7998383.1"/>
    <property type="molecule type" value="Genomic_DNA"/>
</dbReference>
<evidence type="ECO:0000256" key="4">
    <source>
        <dbReference type="ARBA" id="ARBA00023098"/>
    </source>
</evidence>
<organism evidence="8 9">
    <name type="scientific">Aphidius gifuensis</name>
    <name type="common">Parasitoid wasp</name>
    <dbReference type="NCBI Taxonomy" id="684658"/>
    <lineage>
        <taxon>Eukaryota</taxon>
        <taxon>Metazoa</taxon>
        <taxon>Ecdysozoa</taxon>
        <taxon>Arthropoda</taxon>
        <taxon>Hexapoda</taxon>
        <taxon>Insecta</taxon>
        <taxon>Pterygota</taxon>
        <taxon>Neoptera</taxon>
        <taxon>Endopterygota</taxon>
        <taxon>Hymenoptera</taxon>
        <taxon>Apocrita</taxon>
        <taxon>Ichneumonoidea</taxon>
        <taxon>Braconidae</taxon>
        <taxon>Aphidiinae</taxon>
        <taxon>Aphidius</taxon>
    </lineage>
</organism>
<keyword evidence="9" id="KW-1185">Reference proteome</keyword>
<keyword evidence="3" id="KW-0809">Transit peptide</keyword>
<keyword evidence="2" id="KW-0276">Fatty acid metabolism</keyword>
<name>A0A834Y305_APHGI</name>
<accession>A0A834Y305</accession>
<keyword evidence="5" id="KW-0496">Mitochondrion</keyword>
<evidence type="ECO:0000256" key="6">
    <source>
        <dbReference type="ARBA" id="ARBA00037410"/>
    </source>
</evidence>
<comment type="caution">
    <text evidence="8">The sequence shown here is derived from an EMBL/GenBank/DDBJ whole genome shotgun (WGS) entry which is preliminary data.</text>
</comment>
<dbReference type="Pfam" id="PF00378">
    <property type="entry name" value="ECH_1"/>
    <property type="match status" value="1"/>
</dbReference>
<comment type="subcellular location">
    <subcellularLocation>
        <location evidence="1">Mitochondrion</location>
    </subcellularLocation>
</comment>
<proteinExistence type="predicted"/>
<evidence type="ECO:0000313" key="8">
    <source>
        <dbReference type="EMBL" id="KAF7998383.1"/>
    </source>
</evidence>
<evidence type="ECO:0000256" key="2">
    <source>
        <dbReference type="ARBA" id="ARBA00022832"/>
    </source>
</evidence>
<dbReference type="Gene3D" id="3.90.226.10">
    <property type="entry name" value="2-enoyl-CoA Hydratase, Chain A, domain 1"/>
    <property type="match status" value="1"/>
</dbReference>
<dbReference type="Gene3D" id="1.10.12.10">
    <property type="entry name" value="Lyase 2-enoyl-coa Hydratase, Chain A, domain 2"/>
    <property type="match status" value="1"/>
</dbReference>
<dbReference type="GO" id="GO:0005739">
    <property type="term" value="C:mitochondrion"/>
    <property type="evidence" value="ECO:0007669"/>
    <property type="project" value="UniProtKB-SubCell"/>
</dbReference>
<dbReference type="InterPro" id="IPR029045">
    <property type="entry name" value="ClpP/crotonase-like_dom_sf"/>
</dbReference>
<keyword evidence="4" id="KW-0443">Lipid metabolism</keyword>
<sequence>MACLLNHIKLLLPLVNKQLTRRYLHVTHAAFSNEKKYVESHENNGVRTITLCDSESRNSLSLEMMKSLIWNINRDKDNLSLRSIVINSTPGKVFSAGHNLKELTSSKGIKYHEEIFSTAEYLMRQLKNSPVPIIAAVDGLAAAAGCQLVGACDIVICTKTSTFSTPGVNFGIFCSTPGIPLVRNVPKKVAAHMLFTGLPIDADQAFQAGLVSKIVSNENLDEQVKKTTEMINAKSRSVIELGKKFLQEQMELDSSTAYSYGTKVMIENLQLKDAQEGIYSFIEKRQAKWIHTFDKS</sequence>
<dbReference type="AlphaFoldDB" id="A0A834Y305"/>
<evidence type="ECO:0000313" key="9">
    <source>
        <dbReference type="Proteomes" id="UP000639338"/>
    </source>
</evidence>
<dbReference type="InterPro" id="IPR014748">
    <property type="entry name" value="Enoyl-CoA_hydra_C"/>
</dbReference>
<dbReference type="InterPro" id="IPR001753">
    <property type="entry name" value="Enoyl-CoA_hydra/iso"/>
</dbReference>
<dbReference type="GO" id="GO:0006631">
    <property type="term" value="P:fatty acid metabolic process"/>
    <property type="evidence" value="ECO:0007669"/>
    <property type="project" value="UniProtKB-KW"/>
</dbReference>
<dbReference type="Proteomes" id="UP000639338">
    <property type="component" value="Unassembled WGS sequence"/>
</dbReference>
<dbReference type="PANTHER" id="PTHR43602:SF1">
    <property type="entry name" value="ENOYL-COA HYDRATASE DOMAIN-CONTAINING PROTEIN 3, MITOCHONDRIAL"/>
    <property type="match status" value="1"/>
</dbReference>
<comment type="function">
    <text evidence="6">May play a role in fatty acid biosynthesis and insulin sensitivity.</text>
</comment>
<evidence type="ECO:0000256" key="1">
    <source>
        <dbReference type="ARBA" id="ARBA00004173"/>
    </source>
</evidence>
<dbReference type="PANTHER" id="PTHR43602">
    <property type="match status" value="1"/>
</dbReference>
<protein>
    <recommendedName>
        <fullName evidence="7">Enoyl-CoA hydratase domain-containing protein 3, mitochondrial</fullName>
    </recommendedName>
</protein>
<reference evidence="8 9" key="1">
    <citation type="submission" date="2020-08" db="EMBL/GenBank/DDBJ databases">
        <title>Aphidius gifuensis genome sequencing and assembly.</title>
        <authorList>
            <person name="Du Z."/>
        </authorList>
    </citation>
    <scope>NUCLEOTIDE SEQUENCE [LARGE SCALE GENOMIC DNA]</scope>
    <source>
        <strain evidence="8">YNYX2018</strain>
        <tissue evidence="8">Adults</tissue>
    </source>
</reference>